<dbReference type="Gene3D" id="3.40.50.720">
    <property type="entry name" value="NAD(P)-binding Rossmann-like Domain"/>
    <property type="match status" value="1"/>
</dbReference>
<feature type="region of interest" description="Disordered" evidence="1">
    <location>
        <begin position="45"/>
        <end position="70"/>
    </location>
</feature>
<dbReference type="SUPFAM" id="SSF51735">
    <property type="entry name" value="NAD(P)-binding Rossmann-fold domains"/>
    <property type="match status" value="1"/>
</dbReference>
<dbReference type="PANTHER" id="PTHR15020:SF50">
    <property type="entry name" value="UPF0659 PROTEIN YMR090W"/>
    <property type="match status" value="1"/>
</dbReference>
<sequence>MRGNLLGVLLILQVHPFFAFLGGNAPMVNHHAFTRKTSRSFCMQGQDTEPQRKVWSGPGNPLKKSSTKSPSFSDDLIEDLTMKRFGNGWIFYGERETTKNKDYDALAKEAEDLVNQRVIRPDAVLVIGSLSVTGQWMTLKTMEQGLNARILTKEFDKAEDCFGTDGANLDIYYGDVFDDAQLENAMEGIKAVIYCDSGSLPFGETSFERLSKQGVERVVEMAKRMPNVRRMVLISSAGGVFSNQQLEAQRAGEALLEKAGLSYLIIRAGKMENKLGGMKNIAVSPCSAQEMPTKATITPADVADVAITALMIDDVVFKADMAAAAKGEAPPRLPRVSKGLSIDAWLTEEEAEPDQARTLRWTHRTDSFVQFTHLLKALSKASG</sequence>
<evidence type="ECO:0000313" key="5">
    <source>
        <dbReference type="EnsemblProtists" id="EKX53039"/>
    </source>
</evidence>
<evidence type="ECO:0000259" key="3">
    <source>
        <dbReference type="Pfam" id="PF13460"/>
    </source>
</evidence>
<dbReference type="HOGENOM" id="CLU_722505_0_0_1"/>
<protein>
    <recommendedName>
        <fullName evidence="3">NAD(P)-binding domain-containing protein</fullName>
    </recommendedName>
</protein>
<dbReference type="OrthoDB" id="2019800at2759"/>
<dbReference type="AlphaFoldDB" id="L1JXG7"/>
<keyword evidence="6" id="KW-1185">Reference proteome</keyword>
<dbReference type="InterPro" id="IPR036291">
    <property type="entry name" value="NAD(P)-bd_dom_sf"/>
</dbReference>
<reference evidence="4 6" key="1">
    <citation type="journal article" date="2012" name="Nature">
        <title>Algal genomes reveal evolutionary mosaicism and the fate of nucleomorphs.</title>
        <authorList>
            <consortium name="DOE Joint Genome Institute"/>
            <person name="Curtis B.A."/>
            <person name="Tanifuji G."/>
            <person name="Burki F."/>
            <person name="Gruber A."/>
            <person name="Irimia M."/>
            <person name="Maruyama S."/>
            <person name="Arias M.C."/>
            <person name="Ball S.G."/>
            <person name="Gile G.H."/>
            <person name="Hirakawa Y."/>
            <person name="Hopkins J.F."/>
            <person name="Kuo A."/>
            <person name="Rensing S.A."/>
            <person name="Schmutz J."/>
            <person name="Symeonidi A."/>
            <person name="Elias M."/>
            <person name="Eveleigh R.J."/>
            <person name="Herman E.K."/>
            <person name="Klute M.J."/>
            <person name="Nakayama T."/>
            <person name="Obornik M."/>
            <person name="Reyes-Prieto A."/>
            <person name="Armbrust E.V."/>
            <person name="Aves S.J."/>
            <person name="Beiko R.G."/>
            <person name="Coutinho P."/>
            <person name="Dacks J.B."/>
            <person name="Durnford D.G."/>
            <person name="Fast N.M."/>
            <person name="Green B.R."/>
            <person name="Grisdale C.J."/>
            <person name="Hempel F."/>
            <person name="Henrissat B."/>
            <person name="Hoppner M.P."/>
            <person name="Ishida K."/>
            <person name="Kim E."/>
            <person name="Koreny L."/>
            <person name="Kroth P.G."/>
            <person name="Liu Y."/>
            <person name="Malik S.B."/>
            <person name="Maier U.G."/>
            <person name="McRose D."/>
            <person name="Mock T."/>
            <person name="Neilson J.A."/>
            <person name="Onodera N.T."/>
            <person name="Poole A.M."/>
            <person name="Pritham E.J."/>
            <person name="Richards T.A."/>
            <person name="Rocap G."/>
            <person name="Roy S.W."/>
            <person name="Sarai C."/>
            <person name="Schaack S."/>
            <person name="Shirato S."/>
            <person name="Slamovits C.H."/>
            <person name="Spencer D.F."/>
            <person name="Suzuki S."/>
            <person name="Worden A.Z."/>
            <person name="Zauner S."/>
            <person name="Barry K."/>
            <person name="Bell C."/>
            <person name="Bharti A.K."/>
            <person name="Crow J.A."/>
            <person name="Grimwood J."/>
            <person name="Kramer R."/>
            <person name="Lindquist E."/>
            <person name="Lucas S."/>
            <person name="Salamov A."/>
            <person name="McFadden G.I."/>
            <person name="Lane C.E."/>
            <person name="Keeling P.J."/>
            <person name="Gray M.W."/>
            <person name="Grigoriev I.V."/>
            <person name="Archibald J.M."/>
        </authorList>
    </citation>
    <scope>NUCLEOTIDE SEQUENCE</scope>
    <source>
        <strain evidence="4 6">CCMP2712</strain>
    </source>
</reference>
<name>L1JXG7_GUITC</name>
<dbReference type="GeneID" id="17309721"/>
<dbReference type="RefSeq" id="XP_005840019.1">
    <property type="nucleotide sequence ID" value="XM_005839962.1"/>
</dbReference>
<dbReference type="InterPro" id="IPR016040">
    <property type="entry name" value="NAD(P)-bd_dom"/>
</dbReference>
<dbReference type="eggNOG" id="KOG1203">
    <property type="taxonomic scope" value="Eukaryota"/>
</dbReference>
<dbReference type="EnsemblProtists" id="EKX53039">
    <property type="protein sequence ID" value="EKX53039"/>
    <property type="gene ID" value="GUITHDRAFT_101482"/>
</dbReference>
<evidence type="ECO:0000313" key="4">
    <source>
        <dbReference type="EMBL" id="EKX53039.1"/>
    </source>
</evidence>
<proteinExistence type="predicted"/>
<dbReference type="PANTHER" id="PTHR15020">
    <property type="entry name" value="FLAVIN REDUCTASE-RELATED"/>
    <property type="match status" value="1"/>
</dbReference>
<dbReference type="Pfam" id="PF13460">
    <property type="entry name" value="NAD_binding_10"/>
    <property type="match status" value="1"/>
</dbReference>
<feature type="chain" id="PRO_5008772052" description="NAD(P)-binding domain-containing protein" evidence="2">
    <location>
        <begin position="20"/>
        <end position="383"/>
    </location>
</feature>
<dbReference type="STRING" id="905079.L1JXG7"/>
<dbReference type="EMBL" id="JH992971">
    <property type="protein sequence ID" value="EKX53039.1"/>
    <property type="molecule type" value="Genomic_DNA"/>
</dbReference>
<gene>
    <name evidence="4" type="ORF">GUITHDRAFT_101482</name>
</gene>
<feature type="signal peptide" evidence="2">
    <location>
        <begin position="1"/>
        <end position="19"/>
    </location>
</feature>
<evidence type="ECO:0000256" key="2">
    <source>
        <dbReference type="SAM" id="SignalP"/>
    </source>
</evidence>
<organism evidence="4">
    <name type="scientific">Guillardia theta (strain CCMP2712)</name>
    <name type="common">Cryptophyte</name>
    <dbReference type="NCBI Taxonomy" id="905079"/>
    <lineage>
        <taxon>Eukaryota</taxon>
        <taxon>Cryptophyceae</taxon>
        <taxon>Pyrenomonadales</taxon>
        <taxon>Geminigeraceae</taxon>
        <taxon>Guillardia</taxon>
    </lineage>
</organism>
<reference evidence="6" key="2">
    <citation type="submission" date="2012-11" db="EMBL/GenBank/DDBJ databases">
        <authorList>
            <person name="Kuo A."/>
            <person name="Curtis B.A."/>
            <person name="Tanifuji G."/>
            <person name="Burki F."/>
            <person name="Gruber A."/>
            <person name="Irimia M."/>
            <person name="Maruyama S."/>
            <person name="Arias M.C."/>
            <person name="Ball S.G."/>
            <person name="Gile G.H."/>
            <person name="Hirakawa Y."/>
            <person name="Hopkins J.F."/>
            <person name="Rensing S.A."/>
            <person name="Schmutz J."/>
            <person name="Symeonidi A."/>
            <person name="Elias M."/>
            <person name="Eveleigh R.J."/>
            <person name="Herman E.K."/>
            <person name="Klute M.J."/>
            <person name="Nakayama T."/>
            <person name="Obornik M."/>
            <person name="Reyes-Prieto A."/>
            <person name="Armbrust E.V."/>
            <person name="Aves S.J."/>
            <person name="Beiko R.G."/>
            <person name="Coutinho P."/>
            <person name="Dacks J.B."/>
            <person name="Durnford D.G."/>
            <person name="Fast N.M."/>
            <person name="Green B.R."/>
            <person name="Grisdale C."/>
            <person name="Hempe F."/>
            <person name="Henrissat B."/>
            <person name="Hoppner M.P."/>
            <person name="Ishida K.-I."/>
            <person name="Kim E."/>
            <person name="Koreny L."/>
            <person name="Kroth P.G."/>
            <person name="Liu Y."/>
            <person name="Malik S.-B."/>
            <person name="Maier U.G."/>
            <person name="McRose D."/>
            <person name="Mock T."/>
            <person name="Neilson J.A."/>
            <person name="Onodera N.T."/>
            <person name="Poole A.M."/>
            <person name="Pritham E.J."/>
            <person name="Richards T.A."/>
            <person name="Rocap G."/>
            <person name="Roy S.W."/>
            <person name="Sarai C."/>
            <person name="Schaack S."/>
            <person name="Shirato S."/>
            <person name="Slamovits C.H."/>
            <person name="Spencer D.F."/>
            <person name="Suzuki S."/>
            <person name="Worden A.Z."/>
            <person name="Zauner S."/>
            <person name="Barry K."/>
            <person name="Bell C."/>
            <person name="Bharti A.K."/>
            <person name="Crow J.A."/>
            <person name="Grimwood J."/>
            <person name="Kramer R."/>
            <person name="Lindquist E."/>
            <person name="Lucas S."/>
            <person name="Salamov A."/>
            <person name="McFadden G.I."/>
            <person name="Lane C.E."/>
            <person name="Keeling P.J."/>
            <person name="Gray M.W."/>
            <person name="Grigoriev I.V."/>
            <person name="Archibald J.M."/>
        </authorList>
    </citation>
    <scope>NUCLEOTIDE SEQUENCE</scope>
    <source>
        <strain evidence="6">CCMP2712</strain>
    </source>
</reference>
<dbReference type="PaxDb" id="55529-EKX53039"/>
<dbReference type="KEGG" id="gtt:GUITHDRAFT_101482"/>
<accession>L1JXG7</accession>
<keyword evidence="2" id="KW-0732">Signal</keyword>
<evidence type="ECO:0000313" key="6">
    <source>
        <dbReference type="Proteomes" id="UP000011087"/>
    </source>
</evidence>
<dbReference type="Proteomes" id="UP000011087">
    <property type="component" value="Unassembled WGS sequence"/>
</dbReference>
<evidence type="ECO:0000256" key="1">
    <source>
        <dbReference type="SAM" id="MobiDB-lite"/>
    </source>
</evidence>
<reference evidence="5" key="3">
    <citation type="submission" date="2015-06" db="UniProtKB">
        <authorList>
            <consortium name="EnsemblProtists"/>
        </authorList>
    </citation>
    <scope>IDENTIFICATION</scope>
</reference>
<feature type="domain" description="NAD(P)-binding" evidence="3">
    <location>
        <begin position="140"/>
        <end position="310"/>
    </location>
</feature>